<evidence type="ECO:0000259" key="3">
    <source>
        <dbReference type="Pfam" id="PF11817"/>
    </source>
</evidence>
<feature type="domain" description="Gryzun putative trafficking through Golgi" evidence="2">
    <location>
        <begin position="1284"/>
        <end position="1327"/>
    </location>
</feature>
<evidence type="ECO:0000256" key="1">
    <source>
        <dbReference type="SAM" id="MobiDB-lite"/>
    </source>
</evidence>
<keyword evidence="5" id="KW-1185">Reference proteome</keyword>
<evidence type="ECO:0000259" key="2">
    <source>
        <dbReference type="Pfam" id="PF07919"/>
    </source>
</evidence>
<feature type="domain" description="Trafficking protein particle complex subunit 11" evidence="3">
    <location>
        <begin position="338"/>
        <end position="609"/>
    </location>
</feature>
<feature type="compositionally biased region" description="Low complexity" evidence="1">
    <location>
        <begin position="1141"/>
        <end position="1150"/>
    </location>
</feature>
<feature type="region of interest" description="Disordered" evidence="1">
    <location>
        <begin position="1257"/>
        <end position="1283"/>
    </location>
</feature>
<organism evidence="4 5">
    <name type="scientific">Neurospora intermedia</name>
    <dbReference type="NCBI Taxonomy" id="5142"/>
    <lineage>
        <taxon>Eukaryota</taxon>
        <taxon>Fungi</taxon>
        <taxon>Dikarya</taxon>
        <taxon>Ascomycota</taxon>
        <taxon>Pezizomycotina</taxon>
        <taxon>Sordariomycetes</taxon>
        <taxon>Sordariomycetidae</taxon>
        <taxon>Sordariales</taxon>
        <taxon>Sordariaceae</taxon>
        <taxon>Neurospora</taxon>
    </lineage>
</organism>
<feature type="region of interest" description="Disordered" evidence="1">
    <location>
        <begin position="1140"/>
        <end position="1165"/>
    </location>
</feature>
<evidence type="ECO:0000313" key="4">
    <source>
        <dbReference type="EMBL" id="KAL0469416.1"/>
    </source>
</evidence>
<gene>
    <name evidence="4" type="ORF">QR685DRAFT_286152</name>
</gene>
<dbReference type="Pfam" id="PF07919">
    <property type="entry name" value="Gryzun"/>
    <property type="match status" value="2"/>
</dbReference>
<comment type="caution">
    <text evidence="4">The sequence shown here is derived from an EMBL/GenBank/DDBJ whole genome shotgun (WGS) entry which is preliminary data.</text>
</comment>
<accession>A0ABR3DCB4</accession>
<name>A0ABR3DCB4_NEUIN</name>
<dbReference type="InterPro" id="IPR021773">
    <property type="entry name" value="TPC11"/>
</dbReference>
<dbReference type="InterPro" id="IPR012880">
    <property type="entry name" value="Gryzun"/>
</dbReference>
<protein>
    <submittedName>
        <fullName evidence="4">Gryzun, putative trafficking through Golgi domain-containing protein</fullName>
    </submittedName>
</protein>
<feature type="region of interest" description="Disordered" evidence="1">
    <location>
        <begin position="887"/>
        <end position="929"/>
    </location>
</feature>
<proteinExistence type="predicted"/>
<reference evidence="4 5" key="1">
    <citation type="submission" date="2023-09" db="EMBL/GenBank/DDBJ databases">
        <title>Multi-omics analysis of a traditional fermented food reveals byproduct-associated fungal strains for waste-to-food upcycling.</title>
        <authorList>
            <consortium name="Lawrence Berkeley National Laboratory"/>
            <person name="Rekdal V.M."/>
            <person name="Villalobos-Escobedo J.M."/>
            <person name="Rodriguez-Valeron N."/>
            <person name="Garcia M.O."/>
            <person name="Vasquez D.P."/>
            <person name="Damayanti I."/>
            <person name="Sorensen P.M."/>
            <person name="Baidoo E.E."/>
            <person name="De Carvalho A.C."/>
            <person name="Riley R."/>
            <person name="Lipzen A."/>
            <person name="He G."/>
            <person name="Yan M."/>
            <person name="Haridas S."/>
            <person name="Daum C."/>
            <person name="Yoshinaga Y."/>
            <person name="Ng V."/>
            <person name="Grigoriev I.V."/>
            <person name="Munk R."/>
            <person name="Nuraida L."/>
            <person name="Wijaya C.H."/>
            <person name="Morales P.-C."/>
            <person name="Keasling J.D."/>
        </authorList>
    </citation>
    <scope>NUCLEOTIDE SEQUENCE [LARGE SCALE GENOMIC DNA]</scope>
    <source>
        <strain evidence="4 5">FGSC 2613</strain>
    </source>
</reference>
<feature type="domain" description="Gryzun putative trafficking through Golgi" evidence="2">
    <location>
        <begin position="636"/>
        <end position="1260"/>
    </location>
</feature>
<dbReference type="PANTHER" id="PTHR14374">
    <property type="entry name" value="FOIE GRAS"/>
    <property type="match status" value="1"/>
</dbReference>
<feature type="region of interest" description="Disordered" evidence="1">
    <location>
        <begin position="263"/>
        <end position="283"/>
    </location>
</feature>
<dbReference type="PANTHER" id="PTHR14374:SF0">
    <property type="entry name" value="TRAFFICKING PROTEIN PARTICLE COMPLEX SUBUNIT 11"/>
    <property type="match status" value="1"/>
</dbReference>
<sequence>MDDYPRGSLDHNIPFLLTLGVSPPNSSSAHNPELGKTLKDQAIEVRSDLPTLDLPPAQALLHYIQERDASNLPCIAYEHQLRYRFRVKSAERSFLLPPRRARLPEGIEAPPGAILHSPFSPLTPISPLYPDGLIDAQWTLKHHELIPSVVLCFYNLVSDPNQSTLSDNHIKSGVNKLRNLLIQSGHKIKLAIVFLSEPSGDHTDYLQDRIEIIRRSCALDPKSVFLMPPNENHEDLARMAENMLITLYGASMEYYKELGRHSRKKRGRGVAPPPTVPPTTGTSQTLSLAGWNVRYDFKSAVLAEFRLEMENALRSYEQAYENLLSSEVVELIPSWSPRWNEARLLADVIAIRSIRCLLWGAQNSAAVRRWQFHRERMADLVERLGRGTSNYGWEAWQARWAIVMANLMEKAGIPELDPAEMRLYLNPEKNIMGERLQPWEFLHHTGYWYRLASRHLYARRARARAMPEDDRRPPGSSPASHLASRGFIYDTFMCPEPHEEFPLEHMTYKGVDHNGMIIDCLSRALHEFLQRDQARLAAELSLELARELSLRQEWVKVVELLRPIWQNMSFRKERWPTLAEEVSWALRAAASKTGDFGDVVTIDWELLDRGFTKRKNWQYDITKSLQPIVPDPKPLVNIADGQIIPPISATFVFRDEEGKAGQTTRAQLCLYSNAHAESAPMPFSRIEVKFNGSINTLVLRHHVQEEEGSKRQKHGNIFLCPVPLEDITPSDREPTTEDSAEDDGRGTELQGTTDLTLSPGQTLVFVMDIPLREQGEVNALSLTASLETESFDLHQSLKLRDMPNMTHIWYPTPSTRKRITRPVSPLSLRILPRPPKMEIKSEIKEQYYTNEAITLDFDFYNAEDVEAPSKFDALLFCDEDEASLTAPSFTVEVVSEEQQTKEEGEEEKNKKKSSTSSSSGRESKVSSYFLGDIQPSTTTTVRLHFPPIERPSRYELTLRVVYHLSTNPGTTITQTAVFQLNVLNPFEANYELLPRVHPDPWPSFFDAENIQPLSLPSQGEEDDNDAVMPYKGLHQSWSLLTRYASFASEDLKVIDVDVKVLRQPQSQPTNTSSPEPMTCLITRHHDDDSILAAVEKGGGHLMKPHTIETTSFDIVAQKFSLDDRVPAPLDLAMVIRWKRLPPSSDTSPETSPTPSPSPSPEDTEEVINTTTLPCPRFSLFGIEPRVLAHVTYLDTYNPEDSFTPLILLRVIIENASNHFLTFGVSMDTSSEFAFSGPKLSAVPVLPVSRREVEYRLLPTSLGPGSGETEETDKKKKKDKKTSEQQGYWIKPGLTVRDKYFQKVLRVIPASEGVRVDAKEGGFLVWVPTGEGPDDGDE</sequence>
<dbReference type="Pfam" id="PF11817">
    <property type="entry name" value="Foie-gras_1"/>
    <property type="match status" value="1"/>
</dbReference>
<feature type="region of interest" description="Disordered" evidence="1">
    <location>
        <begin position="722"/>
        <end position="754"/>
    </location>
</feature>
<dbReference type="EMBL" id="JAVLET010000005">
    <property type="protein sequence ID" value="KAL0469416.1"/>
    <property type="molecule type" value="Genomic_DNA"/>
</dbReference>
<evidence type="ECO:0000313" key="5">
    <source>
        <dbReference type="Proteomes" id="UP001451303"/>
    </source>
</evidence>
<dbReference type="Proteomes" id="UP001451303">
    <property type="component" value="Unassembled WGS sequence"/>
</dbReference>